<feature type="repeat" description="TPR" evidence="1">
    <location>
        <begin position="206"/>
        <end position="239"/>
    </location>
</feature>
<feature type="signal peptide" evidence="3">
    <location>
        <begin position="1"/>
        <end position="30"/>
    </location>
</feature>
<evidence type="ECO:0008006" key="6">
    <source>
        <dbReference type="Google" id="ProtNLM"/>
    </source>
</evidence>
<dbReference type="AlphaFoldDB" id="A0AAV2Z9C3"/>
<feature type="region of interest" description="Disordered" evidence="2">
    <location>
        <begin position="32"/>
        <end position="59"/>
    </location>
</feature>
<feature type="chain" id="PRO_5043898416" description="Kinesin light chain" evidence="3">
    <location>
        <begin position="31"/>
        <end position="530"/>
    </location>
</feature>
<evidence type="ECO:0000313" key="4">
    <source>
        <dbReference type="EMBL" id="DBA02022.1"/>
    </source>
</evidence>
<dbReference type="InterPro" id="IPR011990">
    <property type="entry name" value="TPR-like_helical_dom_sf"/>
</dbReference>
<dbReference type="PROSITE" id="PS50005">
    <property type="entry name" value="TPR"/>
    <property type="match status" value="1"/>
</dbReference>
<comment type="caution">
    <text evidence="4">The sequence shown here is derived from an EMBL/GenBank/DDBJ whole genome shotgun (WGS) entry which is preliminary data.</text>
</comment>
<keyword evidence="1" id="KW-0802">TPR repeat</keyword>
<reference evidence="4" key="1">
    <citation type="submission" date="2022-11" db="EMBL/GenBank/DDBJ databases">
        <authorList>
            <person name="Morgan W.R."/>
            <person name="Tartar A."/>
        </authorList>
    </citation>
    <scope>NUCLEOTIDE SEQUENCE</scope>
    <source>
        <strain evidence="4">ARSEF 373</strain>
    </source>
</reference>
<gene>
    <name evidence="4" type="ORF">N0F65_000269</name>
</gene>
<dbReference type="Gene3D" id="1.25.40.10">
    <property type="entry name" value="Tetratricopeptide repeat domain"/>
    <property type="match status" value="2"/>
</dbReference>
<dbReference type="SMART" id="SM00028">
    <property type="entry name" value="TPR"/>
    <property type="match status" value="5"/>
</dbReference>
<evidence type="ECO:0000256" key="3">
    <source>
        <dbReference type="SAM" id="SignalP"/>
    </source>
</evidence>
<dbReference type="Pfam" id="PF13181">
    <property type="entry name" value="TPR_8"/>
    <property type="match status" value="1"/>
</dbReference>
<keyword evidence="3" id="KW-0732">Signal</keyword>
<dbReference type="Pfam" id="PF13374">
    <property type="entry name" value="TPR_10"/>
    <property type="match status" value="1"/>
</dbReference>
<keyword evidence="5" id="KW-1185">Reference proteome</keyword>
<dbReference type="PANTHER" id="PTHR46284:SF5">
    <property type="entry name" value="PROTEIN KINESIN LIGHT CHAIN-RELATED 3"/>
    <property type="match status" value="1"/>
</dbReference>
<dbReference type="InterPro" id="IPR019734">
    <property type="entry name" value="TPR_rpt"/>
</dbReference>
<feature type="compositionally biased region" description="Basic and acidic residues" evidence="2">
    <location>
        <begin position="432"/>
        <end position="452"/>
    </location>
</feature>
<evidence type="ECO:0000256" key="2">
    <source>
        <dbReference type="SAM" id="MobiDB-lite"/>
    </source>
</evidence>
<sequence length="530" mass="59313">MTKMRAWRWWRWALVIAVCLLLLTSHEVDAAKKKKTKKKTSATSSSEPTSDAGHSDRDDDPVIIEVRGLRNTAKQLTDKKQFDGAIKNYRDALTLMHDRVWGAGKEAVTDKKHRSMDAAMYAQLLNDYGTVLTRVKEYDEAVEVLADAVEMIKRVFGESHPSYGLAIRSLADAYMGRKDYRQAIEQYRTLRVHVARGLGERHEAYVETHLRIGEAYKALGKPKQAIKTYKRALEAQGEEIDVTTRGIAELFMELSTAEAQVGKLDDALASAIHARALFEAREGQNSLEYAFSLNAMAGVHMKKQQVREALDLLQEAHKIAVALYGERHQIVRDSQRNIDQVQLRLTDLEQAKAEGAMKPSTASDAKQAGQPRASGHAESANNTHSPLTAVKWAVGLRVEREIDGLWFPATIVRVADDGDDCLFEIEYDEEHTREADVSKDELRPLDEHDENARCPPKTSRPSLTPQQQRELKDSLLFQATDYDPNKAPTVVVHHKGESASASAYIINGLENNIAAGNGLRGIRWLRVNTV</sequence>
<name>A0AAV2Z9C3_9STRA</name>
<dbReference type="PANTHER" id="PTHR46284">
    <property type="entry name" value="PROTEIN KINESIN LIGHT CHAIN-RELATED 3"/>
    <property type="match status" value="1"/>
</dbReference>
<evidence type="ECO:0000313" key="5">
    <source>
        <dbReference type="Proteomes" id="UP001146120"/>
    </source>
</evidence>
<reference evidence="4" key="2">
    <citation type="journal article" date="2023" name="Microbiol Resour">
        <title>Decontamination and Annotation of the Draft Genome Sequence of the Oomycete Lagenidium giganteum ARSEF 373.</title>
        <authorList>
            <person name="Morgan W.R."/>
            <person name="Tartar A."/>
        </authorList>
    </citation>
    <scope>NUCLEOTIDE SEQUENCE</scope>
    <source>
        <strain evidence="4">ARSEF 373</strain>
    </source>
</reference>
<accession>A0AAV2Z9C3</accession>
<dbReference type="EMBL" id="DAKRPA010000037">
    <property type="protein sequence ID" value="DBA02022.1"/>
    <property type="molecule type" value="Genomic_DNA"/>
</dbReference>
<evidence type="ECO:0000256" key="1">
    <source>
        <dbReference type="PROSITE-ProRule" id="PRU00339"/>
    </source>
</evidence>
<feature type="compositionally biased region" description="Polar residues" evidence="2">
    <location>
        <begin position="459"/>
        <end position="468"/>
    </location>
</feature>
<dbReference type="SUPFAM" id="SSF48452">
    <property type="entry name" value="TPR-like"/>
    <property type="match status" value="2"/>
</dbReference>
<feature type="region of interest" description="Disordered" evidence="2">
    <location>
        <begin position="432"/>
        <end position="468"/>
    </location>
</feature>
<dbReference type="Pfam" id="PF13424">
    <property type="entry name" value="TPR_12"/>
    <property type="match status" value="1"/>
</dbReference>
<organism evidence="4 5">
    <name type="scientific">Lagenidium giganteum</name>
    <dbReference type="NCBI Taxonomy" id="4803"/>
    <lineage>
        <taxon>Eukaryota</taxon>
        <taxon>Sar</taxon>
        <taxon>Stramenopiles</taxon>
        <taxon>Oomycota</taxon>
        <taxon>Peronosporomycetes</taxon>
        <taxon>Pythiales</taxon>
        <taxon>Pythiaceae</taxon>
    </lineage>
</organism>
<protein>
    <recommendedName>
        <fullName evidence="6">Kinesin light chain</fullName>
    </recommendedName>
</protein>
<feature type="region of interest" description="Disordered" evidence="2">
    <location>
        <begin position="352"/>
        <end position="382"/>
    </location>
</feature>
<proteinExistence type="predicted"/>
<dbReference type="Proteomes" id="UP001146120">
    <property type="component" value="Unassembled WGS sequence"/>
</dbReference>